<dbReference type="GO" id="GO:0000407">
    <property type="term" value="C:phagophore assembly site"/>
    <property type="evidence" value="ECO:0007669"/>
    <property type="project" value="TreeGrafter"/>
</dbReference>
<evidence type="ECO:0000256" key="6">
    <source>
        <dbReference type="PROSITE-ProRule" id="PRU10141"/>
    </source>
</evidence>
<keyword evidence="5" id="KW-0802">TPR repeat</keyword>
<organism evidence="9 10">
    <name type="scientific">Uabimicrobium amorphum</name>
    <dbReference type="NCBI Taxonomy" id="2596890"/>
    <lineage>
        <taxon>Bacteria</taxon>
        <taxon>Pseudomonadati</taxon>
        <taxon>Planctomycetota</taxon>
        <taxon>Candidatus Uabimicrobiia</taxon>
        <taxon>Candidatus Uabimicrobiales</taxon>
        <taxon>Candidatus Uabimicrobiaceae</taxon>
        <taxon>Candidatus Uabimicrobium</taxon>
    </lineage>
</organism>
<dbReference type="InterPro" id="IPR045269">
    <property type="entry name" value="Atg1-like"/>
</dbReference>
<keyword evidence="7" id="KW-0472">Membrane</keyword>
<evidence type="ECO:0000256" key="2">
    <source>
        <dbReference type="ARBA" id="ARBA00022741"/>
    </source>
</evidence>
<dbReference type="InterPro" id="IPR011990">
    <property type="entry name" value="TPR-like_helical_dom_sf"/>
</dbReference>
<keyword evidence="1" id="KW-0808">Transferase</keyword>
<dbReference type="Gene3D" id="1.10.510.10">
    <property type="entry name" value="Transferase(Phosphotransferase) domain 1"/>
    <property type="match status" value="1"/>
</dbReference>
<dbReference type="InterPro" id="IPR019734">
    <property type="entry name" value="TPR_rpt"/>
</dbReference>
<evidence type="ECO:0000313" key="9">
    <source>
        <dbReference type="EMBL" id="BBM82383.1"/>
    </source>
</evidence>
<dbReference type="KEGG" id="uam:UABAM_00726"/>
<dbReference type="GO" id="GO:0004674">
    <property type="term" value="F:protein serine/threonine kinase activity"/>
    <property type="evidence" value="ECO:0007669"/>
    <property type="project" value="UniProtKB-KW"/>
</dbReference>
<accession>A0A5S9F1S8</accession>
<keyword evidence="7" id="KW-0812">Transmembrane</keyword>
<dbReference type="PROSITE" id="PS50011">
    <property type="entry name" value="PROTEIN_KINASE_DOM"/>
    <property type="match status" value="1"/>
</dbReference>
<feature type="binding site" evidence="6">
    <location>
        <position position="48"/>
    </location>
    <ligand>
        <name>ATP</name>
        <dbReference type="ChEBI" id="CHEBI:30616"/>
    </ligand>
</feature>
<keyword evidence="4 6" id="KW-0067">ATP-binding</keyword>
<evidence type="ECO:0000256" key="5">
    <source>
        <dbReference type="PROSITE-ProRule" id="PRU00339"/>
    </source>
</evidence>
<feature type="domain" description="Protein kinase" evidence="8">
    <location>
        <begin position="19"/>
        <end position="275"/>
    </location>
</feature>
<dbReference type="InterPro" id="IPR008271">
    <property type="entry name" value="Ser/Thr_kinase_AS"/>
</dbReference>
<keyword evidence="3 9" id="KW-0418">Kinase</keyword>
<evidence type="ECO:0000259" key="8">
    <source>
        <dbReference type="PROSITE" id="PS50011"/>
    </source>
</evidence>
<dbReference type="OrthoDB" id="9788659at2"/>
<dbReference type="GO" id="GO:0016020">
    <property type="term" value="C:membrane"/>
    <property type="evidence" value="ECO:0007669"/>
    <property type="project" value="TreeGrafter"/>
</dbReference>
<name>A0A5S9F1S8_UABAM</name>
<dbReference type="RefSeq" id="WP_151966632.1">
    <property type="nucleotide sequence ID" value="NZ_AP019860.1"/>
</dbReference>
<feature type="repeat" description="TPR" evidence="5">
    <location>
        <begin position="887"/>
        <end position="920"/>
    </location>
</feature>
<evidence type="ECO:0000256" key="4">
    <source>
        <dbReference type="ARBA" id="ARBA00022840"/>
    </source>
</evidence>
<dbReference type="PROSITE" id="PS00108">
    <property type="entry name" value="PROTEIN_KINASE_ST"/>
    <property type="match status" value="1"/>
</dbReference>
<dbReference type="SUPFAM" id="SSF56112">
    <property type="entry name" value="Protein kinase-like (PK-like)"/>
    <property type="match status" value="1"/>
</dbReference>
<sequence>MQRHLKNTHLSVGQNFLHYRIEEVVGEGAMGIVYKAFDKKRQQHIALKILQADFIGEKQHRKFVLEVKAIAKLYHQNIVKLFDAGVEPLHYFAMEYVEGKTLAQVVNSEDLDFSTLGKIFHKISLALYHAHVKGIIHGDIKPQNIMIDENYEPKIMDFGLAKNRKGTTNNSTSVEGTPAYLAPEQLQYKAVDKRSDIYSLGVTLYYCLTKQLPFSEKNYAALFYQIVHHEPQKPREIIKHIPKSLERICLKCIQRSPESRYVNSKFLACDFKQFVDGKSLAQELSQKMWKNTFLFYGEVLLLLTTTIFIVVWYDKTRVIVPQKVKANEITSDYSWHNDKSKALLSWHRKQDFSIHYLELLSQRIWSGDLHWKKDTDKAIENTYQKMQTASISDLKHVYRFLQLLIEMQKNEYITEKKYHFNEVCSLALQLAKKHNQQEYINKFTQFKKVHEMNMEIDRLERVYKEKKESIDWLHTSKYKVISQISKDITNPYLMLSLAVRCDNTWLREKLLLRAVDSKQGHRLYGRLGNFYMYHHFYHEAIALHQCHLKFNPYELSSHYIIARAFGFVGEYKKALLHLEFLQQNFFDTSRELIFFEKARIFVLQKKYQKAKNALTKAREWVDKYGESINNFSSKFQIWQQVISNVKDKDFTLDLPDSEAIRWYYELGKIEKAYNVIDKAGDKTLILAIYRTILYNKISSFSAYDSIWKEAYDTAITTILYGKKRDYRAIAYRYALDFLELCPSTRYKQYANIHSDQLEFLKNLAKEWNGYYFVPLYMARFFYGKGHYARAVTLCHKAKQITPWYRREIERMEKIYLARWYYSGKPKSMNAKVRVNTARKIAWEIIDEESYGPAHNLLGRSYVKKNISLAKYHFEQVNPHQLAMSDLMDFYYHYSLLCAEQQQYDKAIVYMKKYLKLNPGHIWGDRTLKKFRQKASER</sequence>
<dbReference type="GO" id="GO:0005776">
    <property type="term" value="C:autophagosome"/>
    <property type="evidence" value="ECO:0007669"/>
    <property type="project" value="TreeGrafter"/>
</dbReference>
<dbReference type="SMART" id="SM00220">
    <property type="entry name" value="S_TKc"/>
    <property type="match status" value="1"/>
</dbReference>
<feature type="transmembrane region" description="Helical" evidence="7">
    <location>
        <begin position="293"/>
        <end position="313"/>
    </location>
</feature>
<keyword evidence="9" id="KW-0723">Serine/threonine-protein kinase</keyword>
<keyword evidence="2 6" id="KW-0547">Nucleotide-binding</keyword>
<dbReference type="Gene3D" id="1.25.40.10">
    <property type="entry name" value="Tetratricopeptide repeat domain"/>
    <property type="match status" value="2"/>
</dbReference>
<evidence type="ECO:0000256" key="3">
    <source>
        <dbReference type="ARBA" id="ARBA00022777"/>
    </source>
</evidence>
<dbReference type="AlphaFoldDB" id="A0A5S9F1S8"/>
<evidence type="ECO:0000256" key="1">
    <source>
        <dbReference type="ARBA" id="ARBA00022679"/>
    </source>
</evidence>
<evidence type="ECO:0000256" key="7">
    <source>
        <dbReference type="SAM" id="Phobius"/>
    </source>
</evidence>
<proteinExistence type="predicted"/>
<dbReference type="SUPFAM" id="SSF48452">
    <property type="entry name" value="TPR-like"/>
    <property type="match status" value="2"/>
</dbReference>
<dbReference type="Pfam" id="PF00069">
    <property type="entry name" value="Pkinase"/>
    <property type="match status" value="1"/>
</dbReference>
<dbReference type="GO" id="GO:0005829">
    <property type="term" value="C:cytosol"/>
    <property type="evidence" value="ECO:0007669"/>
    <property type="project" value="TreeGrafter"/>
</dbReference>
<dbReference type="PROSITE" id="PS50005">
    <property type="entry name" value="TPR"/>
    <property type="match status" value="1"/>
</dbReference>
<reference evidence="9 10" key="1">
    <citation type="submission" date="2019-08" db="EMBL/GenBank/DDBJ databases">
        <title>Complete genome sequence of Candidatus Uab amorphum.</title>
        <authorList>
            <person name="Shiratori T."/>
            <person name="Suzuki S."/>
            <person name="Kakizawa Y."/>
            <person name="Ishida K."/>
        </authorList>
    </citation>
    <scope>NUCLEOTIDE SEQUENCE [LARGE SCALE GENOMIC DNA]</scope>
    <source>
        <strain evidence="9 10">SRT547</strain>
    </source>
</reference>
<dbReference type="InterPro" id="IPR000719">
    <property type="entry name" value="Prot_kinase_dom"/>
</dbReference>
<dbReference type="Proteomes" id="UP000326354">
    <property type="component" value="Chromosome"/>
</dbReference>
<dbReference type="InterPro" id="IPR017441">
    <property type="entry name" value="Protein_kinase_ATP_BS"/>
</dbReference>
<dbReference type="PANTHER" id="PTHR24348:SF22">
    <property type="entry name" value="NON-SPECIFIC SERINE_THREONINE PROTEIN KINASE"/>
    <property type="match status" value="1"/>
</dbReference>
<evidence type="ECO:0000313" key="10">
    <source>
        <dbReference type="Proteomes" id="UP000326354"/>
    </source>
</evidence>
<keyword evidence="7" id="KW-1133">Transmembrane helix</keyword>
<dbReference type="PANTHER" id="PTHR24348">
    <property type="entry name" value="SERINE/THREONINE-PROTEIN KINASE UNC-51-RELATED"/>
    <property type="match status" value="1"/>
</dbReference>
<protein>
    <submittedName>
        <fullName evidence="9">Serine/threonine protein kinase</fullName>
    </submittedName>
</protein>
<gene>
    <name evidence="9" type="ORF">UABAM_00726</name>
</gene>
<dbReference type="GO" id="GO:0005524">
    <property type="term" value="F:ATP binding"/>
    <property type="evidence" value="ECO:0007669"/>
    <property type="project" value="UniProtKB-UniRule"/>
</dbReference>
<dbReference type="CDD" id="cd14014">
    <property type="entry name" value="STKc_PknB_like"/>
    <property type="match status" value="1"/>
</dbReference>
<keyword evidence="10" id="KW-1185">Reference proteome</keyword>
<dbReference type="PROSITE" id="PS00107">
    <property type="entry name" value="PROTEIN_KINASE_ATP"/>
    <property type="match status" value="1"/>
</dbReference>
<dbReference type="InterPro" id="IPR011009">
    <property type="entry name" value="Kinase-like_dom_sf"/>
</dbReference>
<dbReference type="EMBL" id="AP019860">
    <property type="protein sequence ID" value="BBM82383.1"/>
    <property type="molecule type" value="Genomic_DNA"/>
</dbReference>